<evidence type="ECO:0000256" key="5">
    <source>
        <dbReference type="ARBA" id="ARBA00022729"/>
    </source>
</evidence>
<keyword evidence="7" id="KW-0418">Kinase</keyword>
<keyword evidence="6 12" id="KW-0547">Nucleotide-binding</keyword>
<keyword evidence="11" id="KW-0325">Glycoprotein</keyword>
<evidence type="ECO:0000256" key="4">
    <source>
        <dbReference type="ARBA" id="ARBA00022692"/>
    </source>
</evidence>
<evidence type="ECO:0000313" key="17">
    <source>
        <dbReference type="EMBL" id="VYS68674.1"/>
    </source>
</evidence>
<evidence type="ECO:0000256" key="13">
    <source>
        <dbReference type="SAM" id="MobiDB-lite"/>
    </source>
</evidence>
<dbReference type="FunFam" id="2.60.120.430:FF:000003">
    <property type="entry name" value="FERONIA receptor-like kinase"/>
    <property type="match status" value="1"/>
</dbReference>
<keyword evidence="2" id="KW-0723">Serine/threonine-protein kinase</keyword>
<dbReference type="SMR" id="A0A654G788"/>
<dbReference type="ExpressionAtlas" id="A0A654G788">
    <property type="expression patterns" value="baseline and differential"/>
</dbReference>
<keyword evidence="9 14" id="KW-1133">Transmembrane helix</keyword>
<dbReference type="EMBL" id="CACRSJ010000110">
    <property type="protein sequence ID" value="VYS68674.1"/>
    <property type="molecule type" value="Genomic_DNA"/>
</dbReference>
<dbReference type="PANTHER" id="PTHR27009">
    <property type="entry name" value="RUST RESISTANCE KINASE LR10-RELATED"/>
    <property type="match status" value="1"/>
</dbReference>
<evidence type="ECO:0000313" key="18">
    <source>
        <dbReference type="Proteomes" id="UP000426265"/>
    </source>
</evidence>
<evidence type="ECO:0000256" key="7">
    <source>
        <dbReference type="ARBA" id="ARBA00022777"/>
    </source>
</evidence>
<evidence type="ECO:0000256" key="14">
    <source>
        <dbReference type="SAM" id="Phobius"/>
    </source>
</evidence>
<dbReference type="GO" id="GO:0016020">
    <property type="term" value="C:membrane"/>
    <property type="evidence" value="ECO:0007669"/>
    <property type="project" value="UniProtKB-SubCell"/>
</dbReference>
<dbReference type="SUPFAM" id="SSF56112">
    <property type="entry name" value="Protein kinase-like (PK-like)"/>
    <property type="match status" value="1"/>
</dbReference>
<dbReference type="FunFam" id="1.10.510.10:FF:000590">
    <property type="entry name" value="PR5-like receptor kinase"/>
    <property type="match status" value="1"/>
</dbReference>
<keyword evidence="3" id="KW-0808">Transferase</keyword>
<dbReference type="Pfam" id="PF12819">
    <property type="entry name" value="Malectin_like"/>
    <property type="match status" value="1"/>
</dbReference>
<dbReference type="OMA" id="WILGDEV"/>
<feature type="domain" description="Protein kinase" evidence="16">
    <location>
        <begin position="496"/>
        <end position="771"/>
    </location>
</feature>
<feature type="chain" id="PRO_5025025297" description="Protein kinase domain-containing protein" evidence="15">
    <location>
        <begin position="22"/>
        <end position="813"/>
    </location>
</feature>
<dbReference type="InterPro" id="IPR017441">
    <property type="entry name" value="Protein_kinase_ATP_BS"/>
</dbReference>
<name>A0A654G788_ARATH</name>
<dbReference type="GO" id="GO:0004674">
    <property type="term" value="F:protein serine/threonine kinase activity"/>
    <property type="evidence" value="ECO:0007669"/>
    <property type="project" value="UniProtKB-KW"/>
</dbReference>
<evidence type="ECO:0000256" key="6">
    <source>
        <dbReference type="ARBA" id="ARBA00022741"/>
    </source>
</evidence>
<evidence type="ECO:0000256" key="15">
    <source>
        <dbReference type="SAM" id="SignalP"/>
    </source>
</evidence>
<evidence type="ECO:0000256" key="3">
    <source>
        <dbReference type="ARBA" id="ARBA00022679"/>
    </source>
</evidence>
<keyword evidence="5 15" id="KW-0732">Signal</keyword>
<keyword evidence="10 14" id="KW-0472">Membrane</keyword>
<sequence length="813" mass="90448">MNCNVLFLLSVLVSVTAGVTAAYHPTDVFLFNCGDTSNNVDNSGRNWTVESRQILSSNLVNASFTSEASYQKAGVSRIPYMKARIFRSEFTYSFPVTPGSIFLRLYFYPTQYKSGFDAVNSFFSVKVNGFTLLRNFNADSTVQASIPLSNSLIKEFIIPVHQTLNLTFTPSKNLLAFVNGIEIVSMPDRFYSKGGFDNVLRNVSSDVDFQIDNSTAFESVHRLNVGGQIVNEVDDSGMFRRWLSDDSFGNSGSIVNVPGVKINYTEKTPAYVAPYDVYATSRLMGNSSNLMFNLTGMFLTVDAGYNYLVRLHFCETLPQVTKAGQRVFSIFVEDKMAKKETDVIRLSGGPRIPMYLDFSVYVGFESGMIQPELRLDLVPLKDTNQTYYDAILSGVEILKLNDSDGNLARPNPELLVSTDSTPDDSNVTPPIKGKPHVLVIILIVVGSVIGLATFIVIIMLLIRQMKRKKNKKENSVIMFKLLLKQYIYAELKKITKSFSHTVGKGGFGTVYRGNLSNGRTVAVKVLKDLKGNGDDFINEVTSMSQTSHVNIVSLLGFCYEGSKRAIISEFLEHGSLDQFISRNKSLTPNVTTLYGIALGIARGLEYLHYGCKTRIVHFDIKPQNILLDDNFCPKVADFGLAKLCEKRESILSLIDTRGTIGYIAPEVVSRMYGGISHKSDVYSYGMLVLDMIGARNKVETTTCNGSTAYFPDWIYKDLENGDQTWIIGDEINEEDNKIVKKMILVSLWCIRPCPSDRPPMNKVVEMIEGSLDALELPPKPSRHISTELVLESSSLSDGQEAEKQTQTLDSTII</sequence>
<evidence type="ECO:0000256" key="12">
    <source>
        <dbReference type="PROSITE-ProRule" id="PRU10141"/>
    </source>
</evidence>
<organism evidence="17 18">
    <name type="scientific">Arabidopsis thaliana</name>
    <name type="common">Mouse-ear cress</name>
    <dbReference type="NCBI Taxonomy" id="3702"/>
    <lineage>
        <taxon>Eukaryota</taxon>
        <taxon>Viridiplantae</taxon>
        <taxon>Streptophyta</taxon>
        <taxon>Embryophyta</taxon>
        <taxon>Tracheophyta</taxon>
        <taxon>Spermatophyta</taxon>
        <taxon>Magnoliopsida</taxon>
        <taxon>eudicotyledons</taxon>
        <taxon>Gunneridae</taxon>
        <taxon>Pentapetalae</taxon>
        <taxon>rosids</taxon>
        <taxon>malvids</taxon>
        <taxon>Brassicales</taxon>
        <taxon>Brassicaceae</taxon>
        <taxon>Camelineae</taxon>
        <taxon>Arabidopsis</taxon>
    </lineage>
</organism>
<reference evidence="17 18" key="1">
    <citation type="submission" date="2019-11" db="EMBL/GenBank/DDBJ databases">
        <authorList>
            <person name="Jiao W.-B."/>
            <person name="Schneeberger K."/>
        </authorList>
    </citation>
    <scope>NUCLEOTIDE SEQUENCE [LARGE SCALE GENOMIC DNA]</scope>
    <source>
        <strain evidence="18">cv. An-1</strain>
    </source>
</reference>
<keyword evidence="4 14" id="KW-0812">Transmembrane</keyword>
<evidence type="ECO:0000256" key="8">
    <source>
        <dbReference type="ARBA" id="ARBA00022840"/>
    </source>
</evidence>
<dbReference type="FunFam" id="3.30.200.20:FF:000178">
    <property type="entry name" value="serine/threonine-protein kinase PBS1-like"/>
    <property type="match status" value="1"/>
</dbReference>
<evidence type="ECO:0000256" key="11">
    <source>
        <dbReference type="ARBA" id="ARBA00023180"/>
    </source>
</evidence>
<evidence type="ECO:0000256" key="10">
    <source>
        <dbReference type="ARBA" id="ARBA00023136"/>
    </source>
</evidence>
<accession>A0A654G788</accession>
<dbReference type="Gene3D" id="2.60.120.430">
    <property type="entry name" value="Galactose-binding lectin"/>
    <property type="match status" value="2"/>
</dbReference>
<feature type="region of interest" description="Disordered" evidence="13">
    <location>
        <begin position="791"/>
        <end position="813"/>
    </location>
</feature>
<feature type="transmembrane region" description="Helical" evidence="14">
    <location>
        <begin position="437"/>
        <end position="462"/>
    </location>
</feature>
<dbReference type="InterPro" id="IPR000719">
    <property type="entry name" value="Prot_kinase_dom"/>
</dbReference>
<dbReference type="Pfam" id="PF00069">
    <property type="entry name" value="Pkinase"/>
    <property type="match status" value="1"/>
</dbReference>
<dbReference type="Gene3D" id="3.30.200.20">
    <property type="entry name" value="Phosphorylase Kinase, domain 1"/>
    <property type="match status" value="1"/>
</dbReference>
<dbReference type="InterPro" id="IPR045874">
    <property type="entry name" value="LRK10/LRL21-25-like"/>
</dbReference>
<comment type="subcellular location">
    <subcellularLocation>
        <location evidence="1">Membrane</location>
        <topology evidence="1">Single-pass type I membrane protein</topology>
    </subcellularLocation>
</comment>
<keyword evidence="8 12" id="KW-0067">ATP-binding</keyword>
<dbReference type="PROSITE" id="PS50011">
    <property type="entry name" value="PROTEIN_KINASE_DOM"/>
    <property type="match status" value="1"/>
</dbReference>
<dbReference type="InterPro" id="IPR011009">
    <property type="entry name" value="Kinase-like_dom_sf"/>
</dbReference>
<dbReference type="GO" id="GO:0005524">
    <property type="term" value="F:ATP binding"/>
    <property type="evidence" value="ECO:0007669"/>
    <property type="project" value="UniProtKB-UniRule"/>
</dbReference>
<evidence type="ECO:0000256" key="9">
    <source>
        <dbReference type="ARBA" id="ARBA00022989"/>
    </source>
</evidence>
<dbReference type="InterPro" id="IPR008271">
    <property type="entry name" value="Ser/Thr_kinase_AS"/>
</dbReference>
<feature type="binding site" evidence="12">
    <location>
        <position position="524"/>
    </location>
    <ligand>
        <name>ATP</name>
        <dbReference type="ChEBI" id="CHEBI:30616"/>
    </ligand>
</feature>
<dbReference type="RefSeq" id="NP_198718.1">
    <property type="nucleotide sequence ID" value="NM_123264.2"/>
</dbReference>
<dbReference type="SMART" id="SM00220">
    <property type="entry name" value="S_TKc"/>
    <property type="match status" value="1"/>
</dbReference>
<dbReference type="KEGG" id="ath:AT5G39020"/>
<dbReference type="PROSITE" id="PS00108">
    <property type="entry name" value="PROTEIN_KINASE_ST"/>
    <property type="match status" value="1"/>
</dbReference>
<dbReference type="Proteomes" id="UP000426265">
    <property type="component" value="Unassembled WGS sequence"/>
</dbReference>
<dbReference type="InterPro" id="IPR024788">
    <property type="entry name" value="Malectin-like_Carb-bd_dom"/>
</dbReference>
<feature type="compositionally biased region" description="Polar residues" evidence="13">
    <location>
        <begin position="804"/>
        <end position="813"/>
    </location>
</feature>
<evidence type="ECO:0000256" key="1">
    <source>
        <dbReference type="ARBA" id="ARBA00004479"/>
    </source>
</evidence>
<evidence type="ECO:0000259" key="16">
    <source>
        <dbReference type="PROSITE" id="PS50011"/>
    </source>
</evidence>
<dbReference type="AlphaFoldDB" id="A0A654G788"/>
<dbReference type="FunFam" id="2.60.120.430:FF:000007">
    <property type="entry name" value="FERONIA receptor-like kinase"/>
    <property type="match status" value="1"/>
</dbReference>
<protein>
    <recommendedName>
        <fullName evidence="16">Protein kinase domain-containing protein</fullName>
    </recommendedName>
</protein>
<dbReference type="PROSITE" id="PS00107">
    <property type="entry name" value="PROTEIN_KINASE_ATP"/>
    <property type="match status" value="1"/>
</dbReference>
<evidence type="ECO:0000256" key="2">
    <source>
        <dbReference type="ARBA" id="ARBA00022527"/>
    </source>
</evidence>
<proteinExistence type="predicted"/>
<feature type="signal peptide" evidence="15">
    <location>
        <begin position="1"/>
        <end position="21"/>
    </location>
</feature>
<dbReference type="Gene3D" id="1.10.510.10">
    <property type="entry name" value="Transferase(Phosphotransferase) domain 1"/>
    <property type="match status" value="1"/>
</dbReference>
<gene>
    <name evidence="17" type="ORF">AN1_LOCUS24062</name>
</gene>